<comment type="caution">
    <text evidence="12">The sequence shown here is derived from an EMBL/GenBank/DDBJ whole genome shotgun (WGS) entry which is preliminary data.</text>
</comment>
<sequence>MTGPPLPSPTGPGRFFRQLDLPLLGATLALTGFGLIMVYSSTHVSAHPFLYVRSQALHLAVGVAVAGFLLAVDYRNFASGARALYVANLLLLAAVLVVGRTSLGAQRWIALGPLGQFQPSELAKIVIVITLAKHLTDRPGPYRSVWELMPFLGHIALPILLIFKQPDLGTALVYGAIFVGMLYAGGARQRDLAVIGAGGLLLVPALWHVLKEYQRRRLLAFLHPSLDPLGAGYGIIQSKIAVGSGLLWGKGLFAGTQGVLRFVPEHHTDFIFSVVGEELGFVGSVALLGLFLLWLVRGVRVATVARDRFGALAAVGIVSMVAFHVFVNVGMTVGMMPITGIPLPFISYGGSALMTMVWATALLLNIGMRYQKAGIEFDASPAVPVRVIRLRGRSERLEE</sequence>
<accession>A0A537J5K7</accession>
<dbReference type="GO" id="GO:0008360">
    <property type="term" value="P:regulation of cell shape"/>
    <property type="evidence" value="ECO:0007669"/>
    <property type="project" value="UniProtKB-KW"/>
</dbReference>
<keyword evidence="5 11" id="KW-0812">Transmembrane</keyword>
<keyword evidence="4 11" id="KW-0808">Transferase</keyword>
<evidence type="ECO:0000256" key="1">
    <source>
        <dbReference type="ARBA" id="ARBA00004141"/>
    </source>
</evidence>
<dbReference type="UniPathway" id="UPA00219"/>
<evidence type="ECO:0000313" key="12">
    <source>
        <dbReference type="EMBL" id="TMI78346.1"/>
    </source>
</evidence>
<dbReference type="PANTHER" id="PTHR30474:SF1">
    <property type="entry name" value="PEPTIDOGLYCAN GLYCOSYLTRANSFERASE MRDB"/>
    <property type="match status" value="1"/>
</dbReference>
<dbReference type="PANTHER" id="PTHR30474">
    <property type="entry name" value="CELL CYCLE PROTEIN"/>
    <property type="match status" value="1"/>
</dbReference>
<evidence type="ECO:0000256" key="5">
    <source>
        <dbReference type="ARBA" id="ARBA00022692"/>
    </source>
</evidence>
<dbReference type="Pfam" id="PF01098">
    <property type="entry name" value="FTSW_RODA_SPOVE"/>
    <property type="match status" value="1"/>
</dbReference>
<comment type="subcellular location">
    <subcellularLocation>
        <location evidence="11">Cell membrane</location>
        <topology evidence="11">Multi-pass membrane protein</topology>
    </subcellularLocation>
    <subcellularLocation>
        <location evidence="1">Membrane</location>
        <topology evidence="1">Multi-pass membrane protein</topology>
    </subcellularLocation>
</comment>
<dbReference type="EMBL" id="VBAN01000427">
    <property type="protein sequence ID" value="TMI78346.1"/>
    <property type="molecule type" value="Genomic_DNA"/>
</dbReference>
<dbReference type="AlphaFoldDB" id="A0A537J5K7"/>
<dbReference type="PROSITE" id="PS00428">
    <property type="entry name" value="FTSW_RODA_SPOVE"/>
    <property type="match status" value="1"/>
</dbReference>
<feature type="transmembrane region" description="Helical" evidence="11">
    <location>
        <begin position="84"/>
        <end position="103"/>
    </location>
</feature>
<evidence type="ECO:0000256" key="9">
    <source>
        <dbReference type="ARBA" id="ARBA00023136"/>
    </source>
</evidence>
<evidence type="ECO:0000256" key="8">
    <source>
        <dbReference type="ARBA" id="ARBA00022989"/>
    </source>
</evidence>
<dbReference type="HAMAP" id="MF_02079">
    <property type="entry name" value="PGT_RodA"/>
    <property type="match status" value="1"/>
</dbReference>
<keyword evidence="10 11" id="KW-0961">Cell wall biogenesis/degradation</keyword>
<feature type="transmembrane region" description="Helical" evidence="11">
    <location>
        <begin position="21"/>
        <end position="40"/>
    </location>
</feature>
<protein>
    <recommendedName>
        <fullName evidence="11">Peptidoglycan glycosyltransferase RodA</fullName>
        <shortName evidence="11">PGT</shortName>
        <ecNumber evidence="11">2.4.99.28</ecNumber>
    </recommendedName>
    <alternativeName>
        <fullName evidence="11">Cell elongation protein RodA</fullName>
    </alternativeName>
    <alternativeName>
        <fullName evidence="11">Cell wall polymerase</fullName>
    </alternativeName>
    <alternativeName>
        <fullName evidence="11">Peptidoglycan polymerase</fullName>
        <shortName evidence="11">PG polymerase</shortName>
    </alternativeName>
</protein>
<dbReference type="GO" id="GO:0032153">
    <property type="term" value="C:cell division site"/>
    <property type="evidence" value="ECO:0007669"/>
    <property type="project" value="TreeGrafter"/>
</dbReference>
<keyword evidence="7 11" id="KW-0573">Peptidoglycan synthesis</keyword>
<dbReference type="GO" id="GO:0005886">
    <property type="term" value="C:plasma membrane"/>
    <property type="evidence" value="ECO:0007669"/>
    <property type="project" value="UniProtKB-SubCell"/>
</dbReference>
<organism evidence="12 13">
    <name type="scientific">Candidatus Segetimicrobium genomatis</name>
    <dbReference type="NCBI Taxonomy" id="2569760"/>
    <lineage>
        <taxon>Bacteria</taxon>
        <taxon>Bacillati</taxon>
        <taxon>Candidatus Sysuimicrobiota</taxon>
        <taxon>Candidatus Sysuimicrobiia</taxon>
        <taxon>Candidatus Sysuimicrobiales</taxon>
        <taxon>Candidatus Segetimicrobiaceae</taxon>
        <taxon>Candidatus Segetimicrobium</taxon>
    </lineage>
</organism>
<feature type="transmembrane region" description="Helical" evidence="11">
    <location>
        <begin position="144"/>
        <end position="162"/>
    </location>
</feature>
<feature type="transmembrane region" description="Helical" evidence="11">
    <location>
        <begin position="168"/>
        <end position="185"/>
    </location>
</feature>
<dbReference type="GO" id="GO:0071555">
    <property type="term" value="P:cell wall organization"/>
    <property type="evidence" value="ECO:0007669"/>
    <property type="project" value="UniProtKB-KW"/>
</dbReference>
<name>A0A537J5K7_9BACT</name>
<gene>
    <name evidence="11 12" type="primary">rodA</name>
    <name evidence="12" type="ORF">E6H03_12235</name>
</gene>
<keyword evidence="9 11" id="KW-0472">Membrane</keyword>
<evidence type="ECO:0000256" key="4">
    <source>
        <dbReference type="ARBA" id="ARBA00022679"/>
    </source>
</evidence>
<dbReference type="EC" id="2.4.99.28" evidence="11"/>
<dbReference type="InterPro" id="IPR018365">
    <property type="entry name" value="Cell_cycle_FtsW-rel_CS"/>
</dbReference>
<evidence type="ECO:0000256" key="10">
    <source>
        <dbReference type="ARBA" id="ARBA00023316"/>
    </source>
</evidence>
<dbReference type="GO" id="GO:0009252">
    <property type="term" value="P:peptidoglycan biosynthetic process"/>
    <property type="evidence" value="ECO:0007669"/>
    <property type="project" value="UniProtKB-UniRule"/>
</dbReference>
<comment type="pathway">
    <text evidence="11">Cell wall biogenesis; peptidoglycan biosynthesis.</text>
</comment>
<feature type="transmembrane region" description="Helical" evidence="11">
    <location>
        <begin position="192"/>
        <end position="210"/>
    </location>
</feature>
<dbReference type="NCBIfam" id="TIGR02210">
    <property type="entry name" value="rodA_shape"/>
    <property type="match status" value="1"/>
</dbReference>
<evidence type="ECO:0000256" key="11">
    <source>
        <dbReference type="HAMAP-Rule" id="MF_02079"/>
    </source>
</evidence>
<dbReference type="InterPro" id="IPR011923">
    <property type="entry name" value="RodA/MrdB"/>
</dbReference>
<dbReference type="GO" id="GO:0051301">
    <property type="term" value="P:cell division"/>
    <property type="evidence" value="ECO:0007669"/>
    <property type="project" value="InterPro"/>
</dbReference>
<keyword evidence="6 11" id="KW-0133">Cell shape</keyword>
<comment type="function">
    <text evidence="11">Peptidoglycan polymerase that is essential for cell wall elongation.</text>
</comment>
<dbReference type="Proteomes" id="UP000318093">
    <property type="component" value="Unassembled WGS sequence"/>
</dbReference>
<feature type="transmembrane region" description="Helical" evidence="11">
    <location>
        <begin position="279"/>
        <end position="297"/>
    </location>
</feature>
<dbReference type="GO" id="GO:0015648">
    <property type="term" value="F:lipid-linked peptidoglycan transporter activity"/>
    <property type="evidence" value="ECO:0007669"/>
    <property type="project" value="TreeGrafter"/>
</dbReference>
<feature type="transmembrane region" description="Helical" evidence="11">
    <location>
        <begin position="52"/>
        <end position="72"/>
    </location>
</feature>
<feature type="transmembrane region" description="Helical" evidence="11">
    <location>
        <begin position="309"/>
        <end position="333"/>
    </location>
</feature>
<evidence type="ECO:0000256" key="6">
    <source>
        <dbReference type="ARBA" id="ARBA00022960"/>
    </source>
</evidence>
<evidence type="ECO:0000256" key="3">
    <source>
        <dbReference type="ARBA" id="ARBA00022676"/>
    </source>
</evidence>
<feature type="transmembrane region" description="Helical" evidence="11">
    <location>
        <begin position="345"/>
        <end position="364"/>
    </location>
</feature>
<dbReference type="InterPro" id="IPR001182">
    <property type="entry name" value="FtsW/RodA"/>
</dbReference>
<evidence type="ECO:0000313" key="13">
    <source>
        <dbReference type="Proteomes" id="UP000318093"/>
    </source>
</evidence>
<keyword evidence="8 11" id="KW-1133">Transmembrane helix</keyword>
<evidence type="ECO:0000256" key="2">
    <source>
        <dbReference type="ARBA" id="ARBA00022475"/>
    </source>
</evidence>
<reference evidence="12 13" key="1">
    <citation type="journal article" date="2019" name="Nat. Microbiol.">
        <title>Mediterranean grassland soil C-N compound turnover is dependent on rainfall and depth, and is mediated by genomically divergent microorganisms.</title>
        <authorList>
            <person name="Diamond S."/>
            <person name="Andeer P.F."/>
            <person name="Li Z."/>
            <person name="Crits-Christoph A."/>
            <person name="Burstein D."/>
            <person name="Anantharaman K."/>
            <person name="Lane K.R."/>
            <person name="Thomas B.C."/>
            <person name="Pan C."/>
            <person name="Northen T.R."/>
            <person name="Banfield J.F."/>
        </authorList>
    </citation>
    <scope>NUCLEOTIDE SEQUENCE [LARGE SCALE GENOMIC DNA]</scope>
    <source>
        <strain evidence="12">NP_6</strain>
    </source>
</reference>
<comment type="catalytic activity">
    <reaction evidence="11">
        <text>[GlcNAc-(1-&gt;4)-Mur2Ac(oyl-L-Ala-gamma-D-Glu-L-Lys-D-Ala-D-Ala)](n)-di-trans,octa-cis-undecaprenyl diphosphate + beta-D-GlcNAc-(1-&gt;4)-Mur2Ac(oyl-L-Ala-gamma-D-Glu-L-Lys-D-Ala-D-Ala)-di-trans,octa-cis-undecaprenyl diphosphate = [GlcNAc-(1-&gt;4)-Mur2Ac(oyl-L-Ala-gamma-D-Glu-L-Lys-D-Ala-D-Ala)](n+1)-di-trans,octa-cis-undecaprenyl diphosphate + di-trans,octa-cis-undecaprenyl diphosphate + H(+)</text>
        <dbReference type="Rhea" id="RHEA:23708"/>
        <dbReference type="Rhea" id="RHEA-COMP:9602"/>
        <dbReference type="Rhea" id="RHEA-COMP:9603"/>
        <dbReference type="ChEBI" id="CHEBI:15378"/>
        <dbReference type="ChEBI" id="CHEBI:58405"/>
        <dbReference type="ChEBI" id="CHEBI:60033"/>
        <dbReference type="ChEBI" id="CHEBI:78435"/>
        <dbReference type="EC" id="2.4.99.28"/>
    </reaction>
</comment>
<keyword evidence="3 11" id="KW-0328">Glycosyltransferase</keyword>
<comment type="similarity">
    <text evidence="11">Belongs to the SEDS family. MrdB/RodA subfamily.</text>
</comment>
<keyword evidence="2 11" id="KW-1003">Cell membrane</keyword>
<proteinExistence type="inferred from homology"/>
<evidence type="ECO:0000256" key="7">
    <source>
        <dbReference type="ARBA" id="ARBA00022984"/>
    </source>
</evidence>
<dbReference type="GO" id="GO:0008955">
    <property type="term" value="F:peptidoglycan glycosyltransferase activity"/>
    <property type="evidence" value="ECO:0007669"/>
    <property type="project" value="UniProtKB-UniRule"/>
</dbReference>